<keyword evidence="2" id="KW-1185">Reference proteome</keyword>
<organism evidence="1 2">
    <name type="scientific">Pandoraea anapnoica</name>
    <dbReference type="NCBI Taxonomy" id="2508301"/>
    <lineage>
        <taxon>Bacteria</taxon>
        <taxon>Pseudomonadati</taxon>
        <taxon>Pseudomonadota</taxon>
        <taxon>Betaproteobacteria</taxon>
        <taxon>Burkholderiales</taxon>
        <taxon>Burkholderiaceae</taxon>
        <taxon>Pandoraea</taxon>
    </lineage>
</organism>
<dbReference type="AlphaFoldDB" id="A0A5E5ARG1"/>
<sequence length="83" mass="8916">MERTDHGDSEDVTNFAGASITTVQVSDAMFQTGKYGGSMMFSLRLNCVQGASFSLYGCESYQKSFGTCGMRGVLVNVGAKYAF</sequence>
<dbReference type="EMBL" id="CABPSP010000023">
    <property type="protein sequence ID" value="VVE76004.1"/>
    <property type="molecule type" value="Genomic_DNA"/>
</dbReference>
<protein>
    <submittedName>
        <fullName evidence="1">Adhesin BmaC autotransporter</fullName>
    </submittedName>
</protein>
<reference evidence="1 2" key="1">
    <citation type="submission" date="2019-08" db="EMBL/GenBank/DDBJ databases">
        <authorList>
            <person name="Peeters C."/>
        </authorList>
    </citation>
    <scope>NUCLEOTIDE SEQUENCE [LARGE SCALE GENOMIC DNA]</scope>
    <source>
        <strain evidence="1 2">LMG 31117</strain>
    </source>
</reference>
<name>A0A5E5ARG1_9BURK</name>
<evidence type="ECO:0000313" key="2">
    <source>
        <dbReference type="Proteomes" id="UP000383122"/>
    </source>
</evidence>
<proteinExistence type="predicted"/>
<gene>
    <name evidence="1" type="primary">bmaC_9</name>
    <name evidence="1" type="ORF">PAN31117_05300</name>
</gene>
<dbReference type="Proteomes" id="UP000383122">
    <property type="component" value="Unassembled WGS sequence"/>
</dbReference>
<evidence type="ECO:0000313" key="1">
    <source>
        <dbReference type="EMBL" id="VVE76004.1"/>
    </source>
</evidence>
<accession>A0A5E5ARG1</accession>